<dbReference type="Proteomes" id="UP000001072">
    <property type="component" value="Unassembled WGS sequence"/>
</dbReference>
<dbReference type="KEGG" id="mlr:MELLADRAFT_85254"/>
<evidence type="ECO:0000313" key="1">
    <source>
        <dbReference type="EMBL" id="EGG07928.1"/>
    </source>
</evidence>
<dbReference type="SUPFAM" id="SSF53474">
    <property type="entry name" value="alpha/beta-Hydrolases"/>
    <property type="match status" value="1"/>
</dbReference>
<dbReference type="eggNOG" id="ENOG502RYSC">
    <property type="taxonomic scope" value="Eukaryota"/>
</dbReference>
<dbReference type="PANTHER" id="PTHR37471">
    <property type="entry name" value="UNNAMED PRODUCT"/>
    <property type="match status" value="1"/>
</dbReference>
<dbReference type="InParanoid" id="F4RI31"/>
<dbReference type="AlphaFoldDB" id="F4RI31"/>
<gene>
    <name evidence="1" type="ORF">MELLADRAFT_85254</name>
</gene>
<keyword evidence="2" id="KW-1185">Reference proteome</keyword>
<dbReference type="GeneID" id="18933773"/>
<sequence>MSFLFKLPDLFGDVLVLSSKSIVPVCWSYVIFRLVLLGYPLDILPFLAQALRIPLAVPLALRIINAFETYPRRPLATDPWFIAGSIEVIFSLYQCYLYKRIQAYVPGERHSREFLRELIKRINGVGLRGGLPTIAPEATPTVKYRKFTKETSLLNPHYAEEPQEPGKLVPPSVHFPETPLSSHDPEAISFREYQSLWFEGAHWSEIYHDNYLEWLAGATCNMSLQEVADDDRKSAAMGVEPNELRMPFLKELVSYFEHRAGRQFPPGYNVKLKNKVIKSSIDPIKTKIRPLLFYMLAYATGEATRSMTYLNGFRHERCVGQKFRYLIRIPEGWASQPVERREKPVIFVHGVGFGLIQYISLVAYLTYSSYGRERPVVILLQPSISMEIFDKSFLDPPCQAEVARDVEEIMEKWKFKETGIDLLSHSNGTVIAGWVIKAFPQLVNKCCFIDPICFVDDGLSDALNLTSLPQPDAFRQGALHLLQRFLIHFQNSFLYSKPRTGIENVMRYSLATEIGIAKYTHSHLDWCAAVLWPHETPGFLDPKRFLVVLSGRDPIVNAERVRKYLLSEGMKDAFPADNASQKGAVQGVTKDEAEKNGFGGILTDWEAGHGQTFMPDSPYFPIIKNWLEGKGCKS</sequence>
<evidence type="ECO:0008006" key="3">
    <source>
        <dbReference type="Google" id="ProtNLM"/>
    </source>
</evidence>
<dbReference type="OrthoDB" id="2499850at2759"/>
<dbReference type="Gene3D" id="3.40.50.1820">
    <property type="entry name" value="alpha/beta hydrolase"/>
    <property type="match status" value="1"/>
</dbReference>
<dbReference type="RefSeq" id="XP_007408693.1">
    <property type="nucleotide sequence ID" value="XM_007408631.1"/>
</dbReference>
<dbReference type="HOGENOM" id="CLU_028357_0_0_1"/>
<dbReference type="InterPro" id="IPR029058">
    <property type="entry name" value="AB_hydrolase_fold"/>
</dbReference>
<reference evidence="2" key="1">
    <citation type="journal article" date="2011" name="Proc. Natl. Acad. Sci. U.S.A.">
        <title>Obligate biotrophy features unraveled by the genomic analysis of rust fungi.</title>
        <authorList>
            <person name="Duplessis S."/>
            <person name="Cuomo C.A."/>
            <person name="Lin Y.-C."/>
            <person name="Aerts A."/>
            <person name="Tisserant E."/>
            <person name="Veneault-Fourrey C."/>
            <person name="Joly D.L."/>
            <person name="Hacquard S."/>
            <person name="Amselem J."/>
            <person name="Cantarel B.L."/>
            <person name="Chiu R."/>
            <person name="Coutinho P.M."/>
            <person name="Feau N."/>
            <person name="Field M."/>
            <person name="Frey P."/>
            <person name="Gelhaye E."/>
            <person name="Goldberg J."/>
            <person name="Grabherr M.G."/>
            <person name="Kodira C.D."/>
            <person name="Kohler A."/>
            <person name="Kuees U."/>
            <person name="Lindquist E.A."/>
            <person name="Lucas S.M."/>
            <person name="Mago R."/>
            <person name="Mauceli E."/>
            <person name="Morin E."/>
            <person name="Murat C."/>
            <person name="Pangilinan J.L."/>
            <person name="Park R."/>
            <person name="Pearson M."/>
            <person name="Quesneville H."/>
            <person name="Rouhier N."/>
            <person name="Sakthikumar S."/>
            <person name="Salamov A.A."/>
            <person name="Schmutz J."/>
            <person name="Selles B."/>
            <person name="Shapiro H."/>
            <person name="Tanguay P."/>
            <person name="Tuskan G.A."/>
            <person name="Henrissat B."/>
            <person name="Van de Peer Y."/>
            <person name="Rouze P."/>
            <person name="Ellis J.G."/>
            <person name="Dodds P.N."/>
            <person name="Schein J.E."/>
            <person name="Zhong S."/>
            <person name="Hamelin R.C."/>
            <person name="Grigoriev I.V."/>
            <person name="Szabo L.J."/>
            <person name="Martin F."/>
        </authorList>
    </citation>
    <scope>NUCLEOTIDE SEQUENCE [LARGE SCALE GENOMIC DNA]</scope>
    <source>
        <strain evidence="2">98AG31 / pathotype 3-4-7</strain>
    </source>
</reference>
<organism evidence="2">
    <name type="scientific">Melampsora larici-populina (strain 98AG31 / pathotype 3-4-7)</name>
    <name type="common">Poplar leaf rust fungus</name>
    <dbReference type="NCBI Taxonomy" id="747676"/>
    <lineage>
        <taxon>Eukaryota</taxon>
        <taxon>Fungi</taxon>
        <taxon>Dikarya</taxon>
        <taxon>Basidiomycota</taxon>
        <taxon>Pucciniomycotina</taxon>
        <taxon>Pucciniomycetes</taxon>
        <taxon>Pucciniales</taxon>
        <taxon>Melampsoraceae</taxon>
        <taxon>Melampsora</taxon>
    </lineage>
</organism>
<dbReference type="PANTHER" id="PTHR37471:SF1">
    <property type="entry name" value="AB HYDROLASE-1 DOMAIN-CONTAINING PROTEIN"/>
    <property type="match status" value="1"/>
</dbReference>
<dbReference type="VEuPathDB" id="FungiDB:MELLADRAFT_85254"/>
<evidence type="ECO:0000313" key="2">
    <source>
        <dbReference type="Proteomes" id="UP000001072"/>
    </source>
</evidence>
<dbReference type="EMBL" id="GL883102">
    <property type="protein sequence ID" value="EGG07928.1"/>
    <property type="molecule type" value="Genomic_DNA"/>
</dbReference>
<accession>F4RI31</accession>
<name>F4RI31_MELLP</name>
<proteinExistence type="predicted"/>
<protein>
    <recommendedName>
        <fullName evidence="3">AB hydrolase-1 domain-containing protein</fullName>
    </recommendedName>
</protein>